<evidence type="ECO:0000313" key="1">
    <source>
        <dbReference type="EMBL" id="KAB8556596.1"/>
    </source>
</evidence>
<gene>
    <name evidence="1" type="ORF">FH972_025633</name>
</gene>
<keyword evidence="2" id="KW-1185">Reference proteome</keyword>
<protein>
    <submittedName>
        <fullName evidence="1">Uncharacterized protein</fullName>
    </submittedName>
</protein>
<dbReference type="Proteomes" id="UP000327013">
    <property type="component" value="Unassembled WGS sequence"/>
</dbReference>
<name>A0A5N6L205_9ROSI</name>
<sequence length="62" mass="7165">MALSDLVQLGRERFMDIPGHLHCAGAVWGGPKRGWRSGTAWLQRCSTILLKQRRHQQGRRKR</sequence>
<organism evidence="1 2">
    <name type="scientific">Carpinus fangiana</name>
    <dbReference type="NCBI Taxonomy" id="176857"/>
    <lineage>
        <taxon>Eukaryota</taxon>
        <taxon>Viridiplantae</taxon>
        <taxon>Streptophyta</taxon>
        <taxon>Embryophyta</taxon>
        <taxon>Tracheophyta</taxon>
        <taxon>Spermatophyta</taxon>
        <taxon>Magnoliopsida</taxon>
        <taxon>eudicotyledons</taxon>
        <taxon>Gunneridae</taxon>
        <taxon>Pentapetalae</taxon>
        <taxon>rosids</taxon>
        <taxon>fabids</taxon>
        <taxon>Fagales</taxon>
        <taxon>Betulaceae</taxon>
        <taxon>Carpinus</taxon>
    </lineage>
</organism>
<proteinExistence type="predicted"/>
<reference evidence="1 2" key="1">
    <citation type="submission" date="2019-06" db="EMBL/GenBank/DDBJ databases">
        <title>A chromosomal-level reference genome of Carpinus fangiana (Coryloideae, Betulaceae).</title>
        <authorList>
            <person name="Yang X."/>
            <person name="Wang Z."/>
            <person name="Zhang L."/>
            <person name="Hao G."/>
            <person name="Liu J."/>
            <person name="Yang Y."/>
        </authorList>
    </citation>
    <scope>NUCLEOTIDE SEQUENCE [LARGE SCALE GENOMIC DNA]</scope>
    <source>
        <strain evidence="1">Cfa_2016G</strain>
        <tissue evidence="1">Leaf</tissue>
    </source>
</reference>
<comment type="caution">
    <text evidence="1">The sequence shown here is derived from an EMBL/GenBank/DDBJ whole genome shotgun (WGS) entry which is preliminary data.</text>
</comment>
<accession>A0A5N6L205</accession>
<dbReference type="EMBL" id="VIBQ01000062">
    <property type="protein sequence ID" value="KAB8556596.1"/>
    <property type="molecule type" value="Genomic_DNA"/>
</dbReference>
<evidence type="ECO:0000313" key="2">
    <source>
        <dbReference type="Proteomes" id="UP000327013"/>
    </source>
</evidence>
<dbReference type="AlphaFoldDB" id="A0A5N6L205"/>